<proteinExistence type="inferred from homology"/>
<dbReference type="EC" id="2.7.1.25" evidence="1 6"/>
<dbReference type="GO" id="GO:0000103">
    <property type="term" value="P:sulfate assimilation"/>
    <property type="evidence" value="ECO:0007669"/>
    <property type="project" value="InterPro"/>
</dbReference>
<gene>
    <name evidence="8" type="ORF">ONB1V03_LOCUS23521</name>
</gene>
<dbReference type="Pfam" id="PF01583">
    <property type="entry name" value="APS_kinase"/>
    <property type="match status" value="1"/>
</dbReference>
<comment type="catalytic activity">
    <reaction evidence="6">
        <text>adenosine 5'-phosphosulfate + ATP = 3'-phosphoadenylyl sulfate + ADP + H(+)</text>
        <dbReference type="Rhea" id="RHEA:24152"/>
        <dbReference type="ChEBI" id="CHEBI:15378"/>
        <dbReference type="ChEBI" id="CHEBI:30616"/>
        <dbReference type="ChEBI" id="CHEBI:58243"/>
        <dbReference type="ChEBI" id="CHEBI:58339"/>
        <dbReference type="ChEBI" id="CHEBI:456216"/>
        <dbReference type="EC" id="2.7.1.25"/>
    </reaction>
</comment>
<evidence type="ECO:0000256" key="2">
    <source>
        <dbReference type="ARBA" id="ARBA00022679"/>
    </source>
</evidence>
<dbReference type="GO" id="GO:0050428">
    <property type="term" value="P:3'-phosphoadenosine 5'-phosphosulfate biosynthetic process"/>
    <property type="evidence" value="ECO:0007669"/>
    <property type="project" value="TreeGrafter"/>
</dbReference>
<dbReference type="GO" id="GO:0070814">
    <property type="term" value="P:hydrogen sulfide biosynthetic process"/>
    <property type="evidence" value="ECO:0007669"/>
    <property type="project" value="UniProtKB-UniPathway"/>
</dbReference>
<evidence type="ECO:0000313" key="9">
    <source>
        <dbReference type="Proteomes" id="UP000728032"/>
    </source>
</evidence>
<dbReference type="Gene3D" id="3.40.50.300">
    <property type="entry name" value="P-loop containing nucleotide triphosphate hydrolases"/>
    <property type="match status" value="1"/>
</dbReference>
<dbReference type="Proteomes" id="UP000728032">
    <property type="component" value="Unassembled WGS sequence"/>
</dbReference>
<sequence>GDNIRHGLNNNLGFSAEDRTENIRRIAEVSRLFADAGAIVLTSFISPFRQDRDAVRSLHNADNLPFFEIFVDTPFDVCERRDVKGLYKKARAGQISSFTGLGSHYEPPLEPDLVLKTDEESIDECVQKVVDLLIVNRILSKEITREISELFVPT</sequence>
<dbReference type="InterPro" id="IPR002891">
    <property type="entry name" value="APS"/>
</dbReference>
<dbReference type="SUPFAM" id="SSF52540">
    <property type="entry name" value="P-loop containing nucleoside triphosphate hydrolases"/>
    <property type="match status" value="1"/>
</dbReference>
<evidence type="ECO:0000256" key="6">
    <source>
        <dbReference type="RuleBase" id="RU004347"/>
    </source>
</evidence>
<feature type="domain" description="APS kinase" evidence="7">
    <location>
        <begin position="1"/>
        <end position="116"/>
    </location>
</feature>
<protein>
    <recommendedName>
        <fullName evidence="1 6">Adenylyl-sulfate kinase</fullName>
        <ecNumber evidence="1 6">2.7.1.25</ecNumber>
    </recommendedName>
</protein>
<name>A0A7R9MVP9_9ACAR</name>
<organism evidence="8">
    <name type="scientific">Oppiella nova</name>
    <dbReference type="NCBI Taxonomy" id="334625"/>
    <lineage>
        <taxon>Eukaryota</taxon>
        <taxon>Metazoa</taxon>
        <taxon>Ecdysozoa</taxon>
        <taxon>Arthropoda</taxon>
        <taxon>Chelicerata</taxon>
        <taxon>Arachnida</taxon>
        <taxon>Acari</taxon>
        <taxon>Acariformes</taxon>
        <taxon>Sarcoptiformes</taxon>
        <taxon>Oribatida</taxon>
        <taxon>Brachypylina</taxon>
        <taxon>Oppioidea</taxon>
        <taxon>Oppiidae</taxon>
        <taxon>Oppiella</taxon>
    </lineage>
</organism>
<dbReference type="EMBL" id="CAJPVJ010060470">
    <property type="protein sequence ID" value="CAG2184101.1"/>
    <property type="molecule type" value="Genomic_DNA"/>
</dbReference>
<evidence type="ECO:0000256" key="1">
    <source>
        <dbReference type="ARBA" id="ARBA00012121"/>
    </source>
</evidence>
<dbReference type="GO" id="GO:0004020">
    <property type="term" value="F:adenylylsulfate kinase activity"/>
    <property type="evidence" value="ECO:0007669"/>
    <property type="project" value="UniProtKB-EC"/>
</dbReference>
<dbReference type="InterPro" id="IPR027417">
    <property type="entry name" value="P-loop_NTPase"/>
</dbReference>
<keyword evidence="5 6" id="KW-0067">ATP-binding</keyword>
<dbReference type="OrthoDB" id="6512613at2759"/>
<comment type="function">
    <text evidence="6">Catalyzes the synthesis of activated sulfate.</text>
</comment>
<dbReference type="CDD" id="cd02027">
    <property type="entry name" value="APSK"/>
    <property type="match status" value="1"/>
</dbReference>
<keyword evidence="4 6" id="KW-0418">Kinase</keyword>
<evidence type="ECO:0000256" key="3">
    <source>
        <dbReference type="ARBA" id="ARBA00022741"/>
    </source>
</evidence>
<evidence type="ECO:0000259" key="7">
    <source>
        <dbReference type="Pfam" id="PF01583"/>
    </source>
</evidence>
<dbReference type="UniPathway" id="UPA00140">
    <property type="reaction ID" value="UER00205"/>
</dbReference>
<dbReference type="InterPro" id="IPR059117">
    <property type="entry name" value="APS_kinase_dom"/>
</dbReference>
<reference evidence="8" key="1">
    <citation type="submission" date="2020-11" db="EMBL/GenBank/DDBJ databases">
        <authorList>
            <person name="Tran Van P."/>
        </authorList>
    </citation>
    <scope>NUCLEOTIDE SEQUENCE</scope>
</reference>
<keyword evidence="3 6" id="KW-0547">Nucleotide-binding</keyword>
<evidence type="ECO:0000313" key="8">
    <source>
        <dbReference type="EMBL" id="CAD7668652.1"/>
    </source>
</evidence>
<comment type="similarity">
    <text evidence="6">Belongs to the APS kinase family.</text>
</comment>
<accession>A0A7R9MVP9</accession>
<dbReference type="NCBIfam" id="NF003013">
    <property type="entry name" value="PRK03846.1"/>
    <property type="match status" value="1"/>
</dbReference>
<feature type="non-terminal residue" evidence="8">
    <location>
        <position position="154"/>
    </location>
</feature>
<feature type="non-terminal residue" evidence="8">
    <location>
        <position position="1"/>
    </location>
</feature>
<dbReference type="NCBIfam" id="TIGR00455">
    <property type="entry name" value="apsK"/>
    <property type="match status" value="1"/>
</dbReference>
<comment type="pathway">
    <text evidence="6">Sulfur metabolism; hydrogen sulfide biosynthesis; sulfite from sulfate: step 2/3.</text>
</comment>
<keyword evidence="9" id="KW-1185">Reference proteome</keyword>
<dbReference type="GO" id="GO:0005524">
    <property type="term" value="F:ATP binding"/>
    <property type="evidence" value="ECO:0007669"/>
    <property type="project" value="UniProtKB-KW"/>
</dbReference>
<dbReference type="PANTHER" id="PTHR11055">
    <property type="entry name" value="BIFUNCTIONAL 3'-PHOSPHOADENOSINE 5'-PHOSPHOSULFATE SYNTHASE"/>
    <property type="match status" value="1"/>
</dbReference>
<evidence type="ECO:0000256" key="4">
    <source>
        <dbReference type="ARBA" id="ARBA00022777"/>
    </source>
</evidence>
<dbReference type="PANTHER" id="PTHR11055:SF1">
    <property type="entry name" value="PAPS SYNTHETASE, ISOFORM D"/>
    <property type="match status" value="1"/>
</dbReference>
<dbReference type="AlphaFoldDB" id="A0A7R9MVP9"/>
<evidence type="ECO:0000256" key="5">
    <source>
        <dbReference type="ARBA" id="ARBA00022840"/>
    </source>
</evidence>
<keyword evidence="2 6" id="KW-0808">Transferase</keyword>
<dbReference type="EMBL" id="OC975295">
    <property type="protein sequence ID" value="CAD7668652.1"/>
    <property type="molecule type" value="Genomic_DNA"/>
</dbReference>